<organism evidence="1 2">
    <name type="scientific">Gymnopilus dilepis</name>
    <dbReference type="NCBI Taxonomy" id="231916"/>
    <lineage>
        <taxon>Eukaryota</taxon>
        <taxon>Fungi</taxon>
        <taxon>Dikarya</taxon>
        <taxon>Basidiomycota</taxon>
        <taxon>Agaricomycotina</taxon>
        <taxon>Agaricomycetes</taxon>
        <taxon>Agaricomycetidae</taxon>
        <taxon>Agaricales</taxon>
        <taxon>Agaricineae</taxon>
        <taxon>Hymenogastraceae</taxon>
        <taxon>Gymnopilus</taxon>
    </lineage>
</organism>
<comment type="caution">
    <text evidence="1">The sequence shown here is derived from an EMBL/GenBank/DDBJ whole genome shotgun (WGS) entry which is preliminary data.</text>
</comment>
<dbReference type="SUPFAM" id="SSF55144">
    <property type="entry name" value="LigT-like"/>
    <property type="match status" value="1"/>
</dbReference>
<evidence type="ECO:0000313" key="1">
    <source>
        <dbReference type="EMBL" id="PPR01502.1"/>
    </source>
</evidence>
<dbReference type="PANTHER" id="PTHR28141">
    <property type="entry name" value="2',3'-CYCLIC-NUCLEOTIDE 3'-PHOSPHODIESTERASE"/>
    <property type="match status" value="1"/>
</dbReference>
<dbReference type="Proteomes" id="UP000284706">
    <property type="component" value="Unassembled WGS sequence"/>
</dbReference>
<keyword evidence="2" id="KW-1185">Reference proteome</keyword>
<dbReference type="InterPro" id="IPR009097">
    <property type="entry name" value="Cyclic_Pdiesterase"/>
</dbReference>
<evidence type="ECO:0000313" key="2">
    <source>
        <dbReference type="Proteomes" id="UP000284706"/>
    </source>
</evidence>
<protein>
    <recommendedName>
        <fullName evidence="3">2',3'-cyclic-nucleotide 3'-phosphodiesterase</fullName>
    </recommendedName>
</protein>
<name>A0A409YER2_9AGAR</name>
<sequence length="204" mass="22892">MGLTLWIVPDEKETSRLGRIMAVRPEQSVAASPASYPKFQPHITLASMPTEYKDKLDTVEASIPKSTGPIECDFTSVDVGSHYFRSVYVTIKLTPELAALHEHVHRVLGVQPHTPLFPHMSLVYIDDADAANGERLKYYEELKKEGKISYSEEISGNEMVSLNCGAYGEKEIVSRFVAREIWAVLCHGPVESWEVLRKFSLVDP</sequence>
<dbReference type="GO" id="GO:0004113">
    <property type="term" value="F:2',3'-cyclic-nucleotide 3'-phosphodiesterase activity"/>
    <property type="evidence" value="ECO:0007669"/>
    <property type="project" value="TreeGrafter"/>
</dbReference>
<gene>
    <name evidence="1" type="ORF">CVT26_015125</name>
</gene>
<dbReference type="AlphaFoldDB" id="A0A409YER2"/>
<accession>A0A409YER2</accession>
<dbReference type="InterPro" id="IPR012386">
    <property type="entry name" value="Cyclic-nucl_3Pdiesterase"/>
</dbReference>
<dbReference type="EMBL" id="NHYE01000937">
    <property type="protein sequence ID" value="PPR01502.1"/>
    <property type="molecule type" value="Genomic_DNA"/>
</dbReference>
<dbReference type="Gene3D" id="3.90.1140.10">
    <property type="entry name" value="Cyclic phosphodiesterase"/>
    <property type="match status" value="1"/>
</dbReference>
<dbReference type="InParanoid" id="A0A409YER2"/>
<proteinExistence type="predicted"/>
<dbReference type="GO" id="GO:0009187">
    <property type="term" value="P:cyclic nucleotide metabolic process"/>
    <property type="evidence" value="ECO:0007669"/>
    <property type="project" value="TreeGrafter"/>
</dbReference>
<evidence type="ECO:0008006" key="3">
    <source>
        <dbReference type="Google" id="ProtNLM"/>
    </source>
</evidence>
<dbReference type="OrthoDB" id="514292at2759"/>
<reference evidence="1 2" key="1">
    <citation type="journal article" date="2018" name="Evol. Lett.">
        <title>Horizontal gene cluster transfer increased hallucinogenic mushroom diversity.</title>
        <authorList>
            <person name="Reynolds H.T."/>
            <person name="Vijayakumar V."/>
            <person name="Gluck-Thaler E."/>
            <person name="Korotkin H.B."/>
            <person name="Matheny P.B."/>
            <person name="Slot J.C."/>
        </authorList>
    </citation>
    <scope>NUCLEOTIDE SEQUENCE [LARGE SCALE GENOMIC DNA]</scope>
    <source>
        <strain evidence="1 2">SRW20</strain>
    </source>
</reference>
<dbReference type="STRING" id="231916.A0A409YER2"/>
<dbReference type="PANTHER" id="PTHR28141:SF1">
    <property type="entry name" value="2',3'-CYCLIC-NUCLEOTIDE 3'-PHOSPHODIESTERASE"/>
    <property type="match status" value="1"/>
</dbReference>
<dbReference type="Pfam" id="PF07823">
    <property type="entry name" value="CPDase"/>
    <property type="match status" value="1"/>
</dbReference>